<dbReference type="InterPro" id="IPR000198">
    <property type="entry name" value="RhoGAP_dom"/>
</dbReference>
<dbReference type="Gene3D" id="1.10.555.10">
    <property type="entry name" value="Rho GTPase activation protein"/>
    <property type="match status" value="1"/>
</dbReference>
<feature type="domain" description="Rho-GAP" evidence="1">
    <location>
        <begin position="257"/>
        <end position="471"/>
    </location>
</feature>
<dbReference type="PROSITE" id="PS50238">
    <property type="entry name" value="RHOGAP"/>
    <property type="match status" value="1"/>
</dbReference>
<organism evidence="2 3">
    <name type="scientific">Paragonimus westermani</name>
    <dbReference type="NCBI Taxonomy" id="34504"/>
    <lineage>
        <taxon>Eukaryota</taxon>
        <taxon>Metazoa</taxon>
        <taxon>Spiralia</taxon>
        <taxon>Lophotrochozoa</taxon>
        <taxon>Platyhelminthes</taxon>
        <taxon>Trematoda</taxon>
        <taxon>Digenea</taxon>
        <taxon>Plagiorchiida</taxon>
        <taxon>Troglotremata</taxon>
        <taxon>Troglotrematidae</taxon>
        <taxon>Paragonimus</taxon>
    </lineage>
</organism>
<sequence length="621" mass="69593">MAVAGAVVQFVGSSGGTELVSLRCIDKLSLRSHCFNESDTSGFVSCTASTCTSASDRTTLDYSPETVNETSDPKMSSRRCSSGQKLAKFINALTPCRGRTARRSYSFGSVNNANAINPQWTNISYTKPNLVYATSQFDISHDVARPVGQSTGTVSSKHESGFSACATQLDQSTVKPTMETYEFRRRWPASFVALVTNYLGFLLFTPDDIEQVREALTKEARYTTPMELTTAATTTNTVAATYRAFTPQKNVRSREIKNYEKDLEHWYVVVNTVLHYLLEDERYKHRFILRRPGNHSNVNGLERILFPPRHRPLSMSLKSRCADHPDERLHHPAMVSEIIEVLNRFDAPVIACLLSRVLRRHGVGLIPVYLRRLFLQLVSGVKENEPHQRRAIRLLFQLVSRRMLHSVIQPLFELLAHIANEPACEVDESSLAVLFSPVFFLDRATTTPASLANPLPVRVVQLFVGFARRELQTNQSVSRLFQVPVLFQDDCVRNLRLHMTCDNPPLSCGLKYCVTMTPSPRSQGKKPDVIPTASVTCPSSKSTMPIVNLTSTFMAKRSRQRSPFVIGDYATPVLKNALHSPTLDFRVRRTPTSTFPRNQCLQVVKCSPACITPSESVKRTV</sequence>
<protein>
    <submittedName>
        <fullName evidence="2">RhoGAP domain protein</fullName>
    </submittedName>
</protein>
<evidence type="ECO:0000313" key="2">
    <source>
        <dbReference type="EMBL" id="KAF8566966.1"/>
    </source>
</evidence>
<comment type="caution">
    <text evidence="2">The sequence shown here is derived from an EMBL/GenBank/DDBJ whole genome shotgun (WGS) entry which is preliminary data.</text>
</comment>
<dbReference type="SUPFAM" id="SSF48350">
    <property type="entry name" value="GTPase activation domain, GAP"/>
    <property type="match status" value="1"/>
</dbReference>
<accession>A0A8T0DHY9</accession>
<dbReference type="OrthoDB" id="6237019at2759"/>
<gene>
    <name evidence="2" type="ORF">P879_05625</name>
</gene>
<name>A0A8T0DHY9_9TREM</name>
<proteinExistence type="predicted"/>
<keyword evidence="3" id="KW-1185">Reference proteome</keyword>
<dbReference type="InterPro" id="IPR008936">
    <property type="entry name" value="Rho_GTPase_activation_prot"/>
</dbReference>
<dbReference type="Proteomes" id="UP000699462">
    <property type="component" value="Unassembled WGS sequence"/>
</dbReference>
<dbReference type="EMBL" id="JTDF01004359">
    <property type="protein sequence ID" value="KAF8566966.1"/>
    <property type="molecule type" value="Genomic_DNA"/>
</dbReference>
<dbReference type="GO" id="GO:0007165">
    <property type="term" value="P:signal transduction"/>
    <property type="evidence" value="ECO:0007669"/>
    <property type="project" value="InterPro"/>
</dbReference>
<evidence type="ECO:0000313" key="3">
    <source>
        <dbReference type="Proteomes" id="UP000699462"/>
    </source>
</evidence>
<evidence type="ECO:0000259" key="1">
    <source>
        <dbReference type="PROSITE" id="PS50238"/>
    </source>
</evidence>
<dbReference type="AlphaFoldDB" id="A0A8T0DHY9"/>
<reference evidence="2 3" key="1">
    <citation type="submission" date="2019-07" db="EMBL/GenBank/DDBJ databases">
        <title>Annotation for the trematode Paragonimus westermani.</title>
        <authorList>
            <person name="Choi Y.-J."/>
        </authorList>
    </citation>
    <scope>NUCLEOTIDE SEQUENCE [LARGE SCALE GENOMIC DNA]</scope>
    <source>
        <strain evidence="2">180907_Pwestermani</strain>
    </source>
</reference>